<dbReference type="SMART" id="SM00382">
    <property type="entry name" value="AAA"/>
    <property type="match status" value="1"/>
</dbReference>
<dbReference type="GO" id="GO:0016887">
    <property type="term" value="F:ATP hydrolysis activity"/>
    <property type="evidence" value="ECO:0007669"/>
    <property type="project" value="InterPro"/>
</dbReference>
<keyword evidence="3 7" id="KW-0067">ATP-binding</keyword>
<keyword evidence="1" id="KW-0813">Transport</keyword>
<proteinExistence type="predicted"/>
<name>A0A1C4XA06_9ACTN</name>
<dbReference type="Proteomes" id="UP000249334">
    <property type="component" value="Unassembled WGS sequence"/>
</dbReference>
<dbReference type="Gene3D" id="3.40.50.300">
    <property type="entry name" value="P-loop containing nucleotide triphosphate hydrolases"/>
    <property type="match status" value="1"/>
</dbReference>
<evidence type="ECO:0000313" key="8">
    <source>
        <dbReference type="Proteomes" id="UP000198864"/>
    </source>
</evidence>
<dbReference type="CDD" id="cd03255">
    <property type="entry name" value="ABC_MJ0796_LolCDE_FtsE"/>
    <property type="match status" value="1"/>
</dbReference>
<sequence length="246" mass="25738">MSRQNMVVTGAAGVGGAPSAHPDEVVRVSGVSRTFGRGEHAVYAVRDVSFTANRGELVAIRGRSGAGKTTLLNLIGGLDRPDSGQVVVAGHEVTSAGEAELLRLRRGTVGFVFQTFGLVPILSAAENVGVPLRLAQVPAAEREERVAVLLELVGLGGHAAQRPYELSGGQQQRVAVARALANEPDLLIADEPTGQLDSETGRSIMDLLRAVVHARGMTALVATHDPALIDLADRVLVLRDGRLVDG</sequence>
<evidence type="ECO:0000256" key="4">
    <source>
        <dbReference type="SAM" id="MobiDB-lite"/>
    </source>
</evidence>
<reference evidence="7 8" key="1">
    <citation type="submission" date="2016-06" db="EMBL/GenBank/DDBJ databases">
        <authorList>
            <person name="Kjaerup R.B."/>
            <person name="Dalgaard T.S."/>
            <person name="Juul-Madsen H.R."/>
        </authorList>
    </citation>
    <scope>NUCLEOTIDE SEQUENCE [LARGE SCALE GENOMIC DNA]</scope>
    <source>
        <strain evidence="7 8">DSM 44871</strain>
    </source>
</reference>
<organism evidence="7 8">
    <name type="scientific">Micromonospora saelicesensis</name>
    <dbReference type="NCBI Taxonomy" id="285676"/>
    <lineage>
        <taxon>Bacteria</taxon>
        <taxon>Bacillati</taxon>
        <taxon>Actinomycetota</taxon>
        <taxon>Actinomycetes</taxon>
        <taxon>Micromonosporales</taxon>
        <taxon>Micromonosporaceae</taxon>
        <taxon>Micromonospora</taxon>
    </lineage>
</organism>
<feature type="region of interest" description="Disordered" evidence="4">
    <location>
        <begin position="1"/>
        <end position="20"/>
    </location>
</feature>
<dbReference type="InterPro" id="IPR003593">
    <property type="entry name" value="AAA+_ATPase"/>
</dbReference>
<reference evidence="6 9" key="2">
    <citation type="submission" date="2018-03" db="EMBL/GenBank/DDBJ databases">
        <title>Genomic framework for the identification of Micromonospora saelicesensis and Micromonospora noduli.</title>
        <authorList>
            <person name="Riesco R."/>
            <person name="Trujillo M.E."/>
        </authorList>
    </citation>
    <scope>NUCLEOTIDE SEQUENCE [LARGE SCALE GENOMIC DNA]</scope>
    <source>
        <strain evidence="6 9">GAR05</strain>
    </source>
</reference>
<accession>A0A1C4XA06</accession>
<dbReference type="PANTHER" id="PTHR24220:SF685">
    <property type="entry name" value="ABC TRANSPORTER RELATED"/>
    <property type="match status" value="1"/>
</dbReference>
<dbReference type="InterPro" id="IPR017871">
    <property type="entry name" value="ABC_transporter-like_CS"/>
</dbReference>
<dbReference type="Proteomes" id="UP000198864">
    <property type="component" value="Unassembled WGS sequence"/>
</dbReference>
<evidence type="ECO:0000256" key="3">
    <source>
        <dbReference type="ARBA" id="ARBA00022840"/>
    </source>
</evidence>
<dbReference type="GO" id="GO:0098796">
    <property type="term" value="C:membrane protein complex"/>
    <property type="evidence" value="ECO:0007669"/>
    <property type="project" value="UniProtKB-ARBA"/>
</dbReference>
<protein>
    <submittedName>
        <fullName evidence="6">Lipoprotein-releasing system ATP-binding protein LolD</fullName>
    </submittedName>
    <submittedName>
        <fullName evidence="7">Putative ABC transport system ATP-binding protein</fullName>
    </submittedName>
</protein>
<dbReference type="GO" id="GO:0005524">
    <property type="term" value="F:ATP binding"/>
    <property type="evidence" value="ECO:0007669"/>
    <property type="project" value="UniProtKB-KW"/>
</dbReference>
<dbReference type="Pfam" id="PF00005">
    <property type="entry name" value="ABC_tran"/>
    <property type="match status" value="1"/>
</dbReference>
<dbReference type="SUPFAM" id="SSF52540">
    <property type="entry name" value="P-loop containing nucleoside triphosphate hydrolases"/>
    <property type="match status" value="1"/>
</dbReference>
<dbReference type="AlphaFoldDB" id="A0A1C4XA06"/>
<dbReference type="GO" id="GO:0022857">
    <property type="term" value="F:transmembrane transporter activity"/>
    <property type="evidence" value="ECO:0007669"/>
    <property type="project" value="TreeGrafter"/>
</dbReference>
<keyword evidence="2" id="KW-0547">Nucleotide-binding</keyword>
<dbReference type="PROSITE" id="PS50893">
    <property type="entry name" value="ABC_TRANSPORTER_2"/>
    <property type="match status" value="1"/>
</dbReference>
<evidence type="ECO:0000313" key="7">
    <source>
        <dbReference type="EMBL" id="SCF05227.1"/>
    </source>
</evidence>
<evidence type="ECO:0000256" key="2">
    <source>
        <dbReference type="ARBA" id="ARBA00022741"/>
    </source>
</evidence>
<dbReference type="PANTHER" id="PTHR24220">
    <property type="entry name" value="IMPORT ATP-BINDING PROTEIN"/>
    <property type="match status" value="1"/>
</dbReference>
<dbReference type="STRING" id="285676.GA0070561_3233"/>
<gene>
    <name evidence="7" type="ORF">GA0070561_3233</name>
    <name evidence="6" type="ORF">GAR05_01361</name>
</gene>
<evidence type="ECO:0000313" key="9">
    <source>
        <dbReference type="Proteomes" id="UP000249334"/>
    </source>
</evidence>
<dbReference type="InterPro" id="IPR027417">
    <property type="entry name" value="P-loop_NTPase"/>
</dbReference>
<keyword evidence="6" id="KW-0449">Lipoprotein</keyword>
<evidence type="ECO:0000256" key="1">
    <source>
        <dbReference type="ARBA" id="ARBA00022448"/>
    </source>
</evidence>
<dbReference type="GO" id="GO:0005886">
    <property type="term" value="C:plasma membrane"/>
    <property type="evidence" value="ECO:0007669"/>
    <property type="project" value="TreeGrafter"/>
</dbReference>
<dbReference type="InterPro" id="IPR015854">
    <property type="entry name" value="ABC_transpr_LolD-like"/>
</dbReference>
<dbReference type="FunFam" id="3.40.50.300:FF:000032">
    <property type="entry name" value="Export ABC transporter ATP-binding protein"/>
    <property type="match status" value="1"/>
</dbReference>
<dbReference type="PROSITE" id="PS00211">
    <property type="entry name" value="ABC_TRANSPORTER_1"/>
    <property type="match status" value="1"/>
</dbReference>
<dbReference type="EMBL" id="PXXW01000012">
    <property type="protein sequence ID" value="RAO02502.1"/>
    <property type="molecule type" value="Genomic_DNA"/>
</dbReference>
<evidence type="ECO:0000259" key="5">
    <source>
        <dbReference type="PROSITE" id="PS50893"/>
    </source>
</evidence>
<dbReference type="InterPro" id="IPR003439">
    <property type="entry name" value="ABC_transporter-like_ATP-bd"/>
</dbReference>
<keyword evidence="9" id="KW-1185">Reference proteome</keyword>
<evidence type="ECO:0000313" key="6">
    <source>
        <dbReference type="EMBL" id="RAO02502.1"/>
    </source>
</evidence>
<feature type="domain" description="ABC transporter" evidence="5">
    <location>
        <begin position="26"/>
        <end position="244"/>
    </location>
</feature>
<dbReference type="InterPro" id="IPR017911">
    <property type="entry name" value="MacB-like_ATP-bd"/>
</dbReference>
<dbReference type="EMBL" id="FMCR01000003">
    <property type="protein sequence ID" value="SCF05227.1"/>
    <property type="molecule type" value="Genomic_DNA"/>
</dbReference>